<keyword evidence="2" id="KW-1277">Toxin-antitoxin system</keyword>
<dbReference type="EMBL" id="LT838272">
    <property type="protein sequence ID" value="SMB99249.1"/>
    <property type="molecule type" value="Genomic_DNA"/>
</dbReference>
<dbReference type="EC" id="3.1.-.-" evidence="3"/>
<keyword evidence="3" id="KW-0255">Endonuclease</keyword>
<keyword evidence="3" id="KW-0540">Nuclease</keyword>
<dbReference type="Gene3D" id="2.30.30.110">
    <property type="match status" value="1"/>
</dbReference>
<keyword evidence="5" id="KW-1185">Reference proteome</keyword>
<dbReference type="GO" id="GO:0016075">
    <property type="term" value="P:rRNA catabolic process"/>
    <property type="evidence" value="ECO:0007669"/>
    <property type="project" value="TreeGrafter"/>
</dbReference>
<proteinExistence type="inferred from homology"/>
<dbReference type="STRING" id="698762.SAMN00808754_2815"/>
<dbReference type="GO" id="GO:0006402">
    <property type="term" value="P:mRNA catabolic process"/>
    <property type="evidence" value="ECO:0007669"/>
    <property type="project" value="TreeGrafter"/>
</dbReference>
<dbReference type="Proteomes" id="UP000192569">
    <property type="component" value="Chromosome I"/>
</dbReference>
<organism evidence="4 5">
    <name type="scientific">Thermanaeromonas toyohensis ToBE</name>
    <dbReference type="NCBI Taxonomy" id="698762"/>
    <lineage>
        <taxon>Bacteria</taxon>
        <taxon>Bacillati</taxon>
        <taxon>Bacillota</taxon>
        <taxon>Clostridia</taxon>
        <taxon>Neomoorellales</taxon>
        <taxon>Neomoorellaceae</taxon>
        <taxon>Thermanaeromonas</taxon>
    </lineage>
</organism>
<dbReference type="AlphaFoldDB" id="A0A1W1W0U6"/>
<dbReference type="PANTHER" id="PTHR33988">
    <property type="entry name" value="ENDORIBONUCLEASE MAZF-RELATED"/>
    <property type="match status" value="1"/>
</dbReference>
<evidence type="ECO:0000256" key="3">
    <source>
        <dbReference type="PIRNR" id="PIRNR033490"/>
    </source>
</evidence>
<dbReference type="Pfam" id="PF02452">
    <property type="entry name" value="PemK_toxin"/>
    <property type="match status" value="1"/>
</dbReference>
<accession>A0A1W1W0U6</accession>
<dbReference type="PANTHER" id="PTHR33988:SF1">
    <property type="entry name" value="ENDORIBONUCLEASE MAZF7-RELATED"/>
    <property type="match status" value="1"/>
</dbReference>
<protein>
    <recommendedName>
        <fullName evidence="3">mRNA interferase</fullName>
        <ecNumber evidence="3">3.1.-.-</ecNumber>
    </recommendedName>
</protein>
<dbReference type="PIRSF" id="PIRSF033490">
    <property type="entry name" value="MazF"/>
    <property type="match status" value="1"/>
</dbReference>
<dbReference type="InterPro" id="IPR003477">
    <property type="entry name" value="PemK-like"/>
</dbReference>
<evidence type="ECO:0000313" key="4">
    <source>
        <dbReference type="EMBL" id="SMB99249.1"/>
    </source>
</evidence>
<keyword evidence="3" id="KW-0378">Hydrolase</keyword>
<dbReference type="InterPro" id="IPR011067">
    <property type="entry name" value="Plasmid_toxin/cell-grow_inhib"/>
</dbReference>
<gene>
    <name evidence="4" type="ORF">SAMN00808754_2815</name>
</gene>
<dbReference type="RefSeq" id="WP_231967793.1">
    <property type="nucleotide sequence ID" value="NZ_LT838272.1"/>
</dbReference>
<sequence>MMASIDRTEPMPYRGEVWLVKLTPVRAHEQAGTRPALIVSVDPFNHGPAGIVVVIPLTTRDKGIPFHVKLIPPEGGVKSASFIKCEDVRSISKERLIQRLGKVRSETMAAIEERLRILLGL</sequence>
<dbReference type="SUPFAM" id="SSF50118">
    <property type="entry name" value="Cell growth inhibitor/plasmid maintenance toxic component"/>
    <property type="match status" value="1"/>
</dbReference>
<dbReference type="GO" id="GO:0003677">
    <property type="term" value="F:DNA binding"/>
    <property type="evidence" value="ECO:0007669"/>
    <property type="project" value="InterPro"/>
</dbReference>
<dbReference type="GO" id="GO:0016787">
    <property type="term" value="F:hydrolase activity"/>
    <property type="evidence" value="ECO:0007669"/>
    <property type="project" value="UniProtKB-KW"/>
</dbReference>
<comment type="function">
    <text evidence="3">Toxic component of a type II toxin-antitoxin (TA) system.</text>
</comment>
<name>A0A1W1W0U6_9FIRM</name>
<dbReference type="GO" id="GO:0004521">
    <property type="term" value="F:RNA endonuclease activity"/>
    <property type="evidence" value="ECO:0007669"/>
    <property type="project" value="TreeGrafter"/>
</dbReference>
<evidence type="ECO:0000256" key="2">
    <source>
        <dbReference type="ARBA" id="ARBA00022649"/>
    </source>
</evidence>
<comment type="similarity">
    <text evidence="1 3">Belongs to the PemK/MazF family.</text>
</comment>
<reference evidence="4 5" key="1">
    <citation type="submission" date="2017-04" db="EMBL/GenBank/DDBJ databases">
        <authorList>
            <person name="Afonso C.L."/>
            <person name="Miller P.J."/>
            <person name="Scott M.A."/>
            <person name="Spackman E."/>
            <person name="Goraichik I."/>
            <person name="Dimitrov K.M."/>
            <person name="Suarez D.L."/>
            <person name="Swayne D.E."/>
        </authorList>
    </citation>
    <scope>NUCLEOTIDE SEQUENCE [LARGE SCALE GENOMIC DNA]</scope>
    <source>
        <strain evidence="4 5">ToBE</strain>
    </source>
</reference>
<evidence type="ECO:0000313" key="5">
    <source>
        <dbReference type="Proteomes" id="UP000192569"/>
    </source>
</evidence>
<evidence type="ECO:0000256" key="1">
    <source>
        <dbReference type="ARBA" id="ARBA00007521"/>
    </source>
</evidence>